<dbReference type="AlphaFoldDB" id="A0A923MB33"/>
<evidence type="ECO:0000313" key="2">
    <source>
        <dbReference type="Proteomes" id="UP000596827"/>
    </source>
</evidence>
<organism evidence="1 2">
    <name type="scientific">Ramlibacter albus</name>
    <dbReference type="NCBI Taxonomy" id="2079448"/>
    <lineage>
        <taxon>Bacteria</taxon>
        <taxon>Pseudomonadati</taxon>
        <taxon>Pseudomonadota</taxon>
        <taxon>Betaproteobacteria</taxon>
        <taxon>Burkholderiales</taxon>
        <taxon>Comamonadaceae</taxon>
        <taxon>Ramlibacter</taxon>
    </lineage>
</organism>
<comment type="caution">
    <text evidence="1">The sequence shown here is derived from an EMBL/GenBank/DDBJ whole genome shotgun (WGS) entry which is preliminary data.</text>
</comment>
<accession>A0A923MB33</accession>
<dbReference type="EMBL" id="JACORU010000009">
    <property type="protein sequence ID" value="MBC5767133.1"/>
    <property type="molecule type" value="Genomic_DNA"/>
</dbReference>
<gene>
    <name evidence="1" type="ORF">H8R02_21885</name>
</gene>
<sequence length="78" mass="8571">MSDVNCYRITSAGKAVAAWEHCNERTRHIVDLLELLQSSGHGVAETQLRQFMPHGPLSRAIESLLALGLIESRPGPHP</sequence>
<reference evidence="1" key="1">
    <citation type="submission" date="2020-08" db="EMBL/GenBank/DDBJ databases">
        <title>Ramlibacter sp. GTP1 16S ribosomal RNA gene genome sequencing and assembly.</title>
        <authorList>
            <person name="Kang M."/>
        </authorList>
    </citation>
    <scope>NUCLEOTIDE SEQUENCE</scope>
    <source>
        <strain evidence="1">GTP1</strain>
    </source>
</reference>
<protein>
    <submittedName>
        <fullName evidence="1">Uncharacterized protein</fullName>
    </submittedName>
</protein>
<dbReference type="Proteomes" id="UP000596827">
    <property type="component" value="Unassembled WGS sequence"/>
</dbReference>
<evidence type="ECO:0000313" key="1">
    <source>
        <dbReference type="EMBL" id="MBC5767133.1"/>
    </source>
</evidence>
<keyword evidence="2" id="KW-1185">Reference proteome</keyword>
<dbReference type="RefSeq" id="WP_187083622.1">
    <property type="nucleotide sequence ID" value="NZ_JACORU010000009.1"/>
</dbReference>
<proteinExistence type="predicted"/>
<name>A0A923MB33_9BURK</name>